<dbReference type="InterPro" id="IPR052820">
    <property type="entry name" value="PhiA_domain"/>
</dbReference>
<feature type="signal peptide" evidence="1">
    <location>
        <begin position="1"/>
        <end position="16"/>
    </location>
</feature>
<organism evidence="2 3">
    <name type="scientific">Polychaeton citri CBS 116435</name>
    <dbReference type="NCBI Taxonomy" id="1314669"/>
    <lineage>
        <taxon>Eukaryota</taxon>
        <taxon>Fungi</taxon>
        <taxon>Dikarya</taxon>
        <taxon>Ascomycota</taxon>
        <taxon>Pezizomycotina</taxon>
        <taxon>Dothideomycetes</taxon>
        <taxon>Dothideomycetidae</taxon>
        <taxon>Capnodiales</taxon>
        <taxon>Capnodiaceae</taxon>
        <taxon>Polychaeton</taxon>
    </lineage>
</organism>
<dbReference type="AlphaFoldDB" id="A0A9P4QG87"/>
<dbReference type="PANTHER" id="PTHR42047:SF1">
    <property type="entry name" value="PROTEIN, PUTATIVE (AFU_ORTHOLOGUE AFUA_6G03560)-RELATED"/>
    <property type="match status" value="1"/>
</dbReference>
<keyword evidence="1" id="KW-0732">Signal</keyword>
<sequence length="191" mass="19704">MKTFAAIAALATLASAGANDYFSLLAARSASPIHFQPIAATGQHFYIGKKSTAYCPDSVRKQGGCPNKKGAEIHAAFAGGDGYLSLAVVVPGGQQVYIDPATGLLGFTQAHSASMPTGAITDGWNLQENVISGNSGILNNKHNLLACPCAAEGDGVYKIYASIDGVKFSDDCLGFNGIAANQTKAGAWQYV</sequence>
<evidence type="ECO:0008006" key="4">
    <source>
        <dbReference type="Google" id="ProtNLM"/>
    </source>
</evidence>
<accession>A0A9P4QG87</accession>
<dbReference type="Proteomes" id="UP000799441">
    <property type="component" value="Unassembled WGS sequence"/>
</dbReference>
<dbReference type="OrthoDB" id="5430620at2759"/>
<evidence type="ECO:0000256" key="1">
    <source>
        <dbReference type="SAM" id="SignalP"/>
    </source>
</evidence>
<keyword evidence="3" id="KW-1185">Reference proteome</keyword>
<gene>
    <name evidence="2" type="ORF">K431DRAFT_291832</name>
</gene>
<feature type="chain" id="PRO_5040448938" description="Cell wall protein PhiA" evidence="1">
    <location>
        <begin position="17"/>
        <end position="191"/>
    </location>
</feature>
<evidence type="ECO:0000313" key="3">
    <source>
        <dbReference type="Proteomes" id="UP000799441"/>
    </source>
</evidence>
<proteinExistence type="predicted"/>
<dbReference type="PANTHER" id="PTHR42047">
    <property type="entry name" value="PROTEIN, PUTATIVE (AFU_ORTHOLOGUE AFUA_6G03560)-RELATED"/>
    <property type="match status" value="1"/>
</dbReference>
<name>A0A9P4QG87_9PEZI</name>
<evidence type="ECO:0000313" key="2">
    <source>
        <dbReference type="EMBL" id="KAF2724331.1"/>
    </source>
</evidence>
<protein>
    <recommendedName>
        <fullName evidence="4">Cell wall protein PhiA</fullName>
    </recommendedName>
</protein>
<dbReference type="EMBL" id="MU003772">
    <property type="protein sequence ID" value="KAF2724331.1"/>
    <property type="molecule type" value="Genomic_DNA"/>
</dbReference>
<reference evidence="2" key="1">
    <citation type="journal article" date="2020" name="Stud. Mycol.">
        <title>101 Dothideomycetes genomes: a test case for predicting lifestyles and emergence of pathogens.</title>
        <authorList>
            <person name="Haridas S."/>
            <person name="Albert R."/>
            <person name="Binder M."/>
            <person name="Bloem J."/>
            <person name="Labutti K."/>
            <person name="Salamov A."/>
            <person name="Andreopoulos B."/>
            <person name="Baker S."/>
            <person name="Barry K."/>
            <person name="Bills G."/>
            <person name="Bluhm B."/>
            <person name="Cannon C."/>
            <person name="Castanera R."/>
            <person name="Culley D."/>
            <person name="Daum C."/>
            <person name="Ezra D."/>
            <person name="Gonzalez J."/>
            <person name="Henrissat B."/>
            <person name="Kuo A."/>
            <person name="Liang C."/>
            <person name="Lipzen A."/>
            <person name="Lutzoni F."/>
            <person name="Magnuson J."/>
            <person name="Mondo S."/>
            <person name="Nolan M."/>
            <person name="Ohm R."/>
            <person name="Pangilinan J."/>
            <person name="Park H.-J."/>
            <person name="Ramirez L."/>
            <person name="Alfaro M."/>
            <person name="Sun H."/>
            <person name="Tritt A."/>
            <person name="Yoshinaga Y."/>
            <person name="Zwiers L.-H."/>
            <person name="Turgeon B."/>
            <person name="Goodwin S."/>
            <person name="Spatafora J."/>
            <person name="Crous P."/>
            <person name="Grigoriev I."/>
        </authorList>
    </citation>
    <scope>NUCLEOTIDE SEQUENCE</scope>
    <source>
        <strain evidence="2">CBS 116435</strain>
    </source>
</reference>
<comment type="caution">
    <text evidence="2">The sequence shown here is derived from an EMBL/GenBank/DDBJ whole genome shotgun (WGS) entry which is preliminary data.</text>
</comment>